<organism evidence="5 6">
    <name type="scientific">Rubripirellula reticaptiva</name>
    <dbReference type="NCBI Taxonomy" id="2528013"/>
    <lineage>
        <taxon>Bacteria</taxon>
        <taxon>Pseudomonadati</taxon>
        <taxon>Planctomycetota</taxon>
        <taxon>Planctomycetia</taxon>
        <taxon>Pirellulales</taxon>
        <taxon>Pirellulaceae</taxon>
        <taxon>Rubripirellula</taxon>
    </lineage>
</organism>
<feature type="domain" description="Cytochrome C Planctomycete-type" evidence="4">
    <location>
        <begin position="67"/>
        <end position="122"/>
    </location>
</feature>
<dbReference type="GO" id="GO:0009055">
    <property type="term" value="F:electron transfer activity"/>
    <property type="evidence" value="ECO:0007669"/>
    <property type="project" value="InterPro"/>
</dbReference>
<protein>
    <submittedName>
        <fullName evidence="5">Planctomycete cytochrome C</fullName>
    </submittedName>
</protein>
<dbReference type="InterPro" id="IPR011429">
    <property type="entry name" value="Cyt_c_Planctomycete-type"/>
</dbReference>
<dbReference type="EMBL" id="SJPX01000001">
    <property type="protein sequence ID" value="TWU58341.1"/>
    <property type="molecule type" value="Genomic_DNA"/>
</dbReference>
<dbReference type="Proteomes" id="UP000317977">
    <property type="component" value="Unassembled WGS sequence"/>
</dbReference>
<keyword evidence="6" id="KW-1185">Reference proteome</keyword>
<name>A0A5C6FFH4_9BACT</name>
<reference evidence="5 6" key="1">
    <citation type="submission" date="2019-02" db="EMBL/GenBank/DDBJ databases">
        <title>Deep-cultivation of Planctomycetes and their phenomic and genomic characterization uncovers novel biology.</title>
        <authorList>
            <person name="Wiegand S."/>
            <person name="Jogler M."/>
            <person name="Boedeker C."/>
            <person name="Pinto D."/>
            <person name="Vollmers J."/>
            <person name="Rivas-Marin E."/>
            <person name="Kohn T."/>
            <person name="Peeters S.H."/>
            <person name="Heuer A."/>
            <person name="Rast P."/>
            <person name="Oberbeckmann S."/>
            <person name="Bunk B."/>
            <person name="Jeske O."/>
            <person name="Meyerdierks A."/>
            <person name="Storesund J.E."/>
            <person name="Kallscheuer N."/>
            <person name="Luecker S."/>
            <person name="Lage O.M."/>
            <person name="Pohl T."/>
            <person name="Merkel B.J."/>
            <person name="Hornburger P."/>
            <person name="Mueller R.-W."/>
            <person name="Bruemmer F."/>
            <person name="Labrenz M."/>
            <person name="Spormann A.M."/>
            <person name="Op Den Camp H."/>
            <person name="Overmann J."/>
            <person name="Amann R."/>
            <person name="Jetten M.S.M."/>
            <person name="Mascher T."/>
            <person name="Medema M.H."/>
            <person name="Devos D.P."/>
            <person name="Kaster A.-K."/>
            <person name="Ovreas L."/>
            <person name="Rohde M."/>
            <person name="Galperin M.Y."/>
            <person name="Jogler C."/>
        </authorList>
    </citation>
    <scope>NUCLEOTIDE SEQUENCE [LARGE SCALE GENOMIC DNA]</scope>
    <source>
        <strain evidence="5 6">Poly59</strain>
    </source>
</reference>
<evidence type="ECO:0000313" key="6">
    <source>
        <dbReference type="Proteomes" id="UP000317977"/>
    </source>
</evidence>
<comment type="caution">
    <text evidence="5">The sequence shown here is derived from an EMBL/GenBank/DDBJ whole genome shotgun (WGS) entry which is preliminary data.</text>
</comment>
<dbReference type="PANTHER" id="PTHR35889">
    <property type="entry name" value="CYCLOINULO-OLIGOSACCHARIDE FRUCTANOTRANSFERASE-RELATED"/>
    <property type="match status" value="1"/>
</dbReference>
<feature type="region of interest" description="Disordered" evidence="1">
    <location>
        <begin position="29"/>
        <end position="54"/>
    </location>
</feature>
<evidence type="ECO:0000259" key="2">
    <source>
        <dbReference type="Pfam" id="PF07583"/>
    </source>
</evidence>
<dbReference type="OrthoDB" id="127107at2"/>
<dbReference type="InterPro" id="IPR036909">
    <property type="entry name" value="Cyt_c-like_dom_sf"/>
</dbReference>
<dbReference type="PANTHER" id="PTHR35889:SF3">
    <property type="entry name" value="F-BOX DOMAIN-CONTAINING PROTEIN"/>
    <property type="match status" value="1"/>
</dbReference>
<feature type="compositionally biased region" description="Polar residues" evidence="1">
    <location>
        <begin position="37"/>
        <end position="53"/>
    </location>
</feature>
<evidence type="ECO:0000256" key="1">
    <source>
        <dbReference type="SAM" id="MobiDB-lite"/>
    </source>
</evidence>
<feature type="domain" description="DUF1549" evidence="2">
    <location>
        <begin position="173"/>
        <end position="378"/>
    </location>
</feature>
<sequence>MSDSVSVLLSRATLAVMLALNALGIGQGQDAPVGATTAPSKPSVSEPGTTPKISYSRDIRPLLSDRCFLCHGPDEKTRGAELRLDSFDDAIDGGAIEPGDADASELIQRIISGDKGYEMPPASSHKAKLKPDEIAIIKQWINEGANYEKHWAFESPRRPTLPVSDLPAWNISPIDRLVIARLAGRGLQPAPPADRRTLLRRASFDLVGLPPTPTQIEMFLADKSVDAWSNALDRLLASPAYGEHQARHWLDVSRYADSNGYQYDFSRDQWAWRDWVIDSFNRNQPFDQFTIEQLAGDLIPGSTPQQRLATGFNRNHPITVEGGVIDEEYRTEYVLDRTTTAGTAWLGLTVGCARCHTHKYDPITQTEFYELSAFFNQIPEKGMKGFFPDEQIPSPFQVEAIDNAKRKVDAAESQFAESFDRWGPDLAEFEAEASLGWEEGWEVIRPTIVTSDGKATMNVLGDGSVQVSGANPSRDNYTMWFDADGQPIYAIRLTAMPSGPDDKPLLGRSSNGNFVLSEIETKVSSKRQPKKFESVKLTAAFADFSQSGYDVAFAIDSALDSKGWAVLGDQGASQSRTAIVVPATDLAPASGGKLQVTLKFQSGFSQHQMGRFQIAFARKPKSALLPAALPVLNKPADQRTAADELAIRQWITQIKGSVDVKAAMNAVSEARKKQAELLAEVPKTMVMKEMDTPRKTYVLDRGEYDKYLDAVLPGTPAFLPPMPAGVPNNRLGLAHWLTMPSHPLTSRVAVNRLWSQLFGIGLLDTPEDFGLQSSLPKFPELLDWLAVEFVESGWDVKAIFKTVMMSQVYQQSSVTTQDSFANDPENRWLARGPRLRLDAESIRDSALAVSGLLNPKIGGPSVFPYHPAGLWMEVNNRPGYSSAYKQDTGDKVFRRGVYTFWKRTVPPPSMAVFDAPSREYCQVRRSRTNTPLQAFVMLHDPQYVEAARVLAEKMMAAASQNLRGQLAFGFETAIGRSPSEQELELLQVTYQERIELYEADAAKAEKLLSIGNSSRNSELPIIQHAAMTTVARVILNLSEFITKG</sequence>
<gene>
    <name evidence="5" type="ORF">Poly59_12520</name>
</gene>
<dbReference type="GO" id="GO:0020037">
    <property type="term" value="F:heme binding"/>
    <property type="evidence" value="ECO:0007669"/>
    <property type="project" value="InterPro"/>
</dbReference>
<dbReference type="Pfam" id="PF07587">
    <property type="entry name" value="PSD1"/>
    <property type="match status" value="1"/>
</dbReference>
<dbReference type="RefSeq" id="WP_146533093.1">
    <property type="nucleotide sequence ID" value="NZ_SJPX01000001.1"/>
</dbReference>
<dbReference type="AlphaFoldDB" id="A0A5C6FFH4"/>
<evidence type="ECO:0000313" key="5">
    <source>
        <dbReference type="EMBL" id="TWU58341.1"/>
    </source>
</evidence>
<dbReference type="Pfam" id="PF07635">
    <property type="entry name" value="PSCyt1"/>
    <property type="match status" value="1"/>
</dbReference>
<accession>A0A5C6FFH4</accession>
<feature type="domain" description="DUF1553" evidence="3">
    <location>
        <begin position="729"/>
        <end position="987"/>
    </location>
</feature>
<dbReference type="Pfam" id="PF07583">
    <property type="entry name" value="PSCyt2"/>
    <property type="match status" value="1"/>
</dbReference>
<dbReference type="SUPFAM" id="SSF46626">
    <property type="entry name" value="Cytochrome c"/>
    <property type="match status" value="1"/>
</dbReference>
<evidence type="ECO:0000259" key="4">
    <source>
        <dbReference type="Pfam" id="PF07635"/>
    </source>
</evidence>
<dbReference type="InterPro" id="IPR011444">
    <property type="entry name" value="DUF1549"/>
</dbReference>
<proteinExistence type="predicted"/>
<evidence type="ECO:0000259" key="3">
    <source>
        <dbReference type="Pfam" id="PF07587"/>
    </source>
</evidence>
<dbReference type="InterPro" id="IPR022655">
    <property type="entry name" value="DUF1553"/>
</dbReference>